<feature type="compositionally biased region" description="Polar residues" evidence="1">
    <location>
        <begin position="19"/>
        <end position="31"/>
    </location>
</feature>
<gene>
    <name evidence="2" type="ORF">IL334_002177</name>
</gene>
<evidence type="ECO:0000313" key="2">
    <source>
        <dbReference type="EMBL" id="WRT65234.1"/>
    </source>
</evidence>
<reference evidence="2 3" key="1">
    <citation type="submission" date="2024-01" db="EMBL/GenBank/DDBJ databases">
        <title>Comparative genomics of Cryptococcus and Kwoniella reveals pathogenesis evolution and contrasting modes of karyotype evolution via chromosome fusion or intercentromeric recombination.</title>
        <authorList>
            <person name="Coelho M.A."/>
            <person name="David-Palma M."/>
            <person name="Shea T."/>
            <person name="Bowers K."/>
            <person name="McGinley-Smith S."/>
            <person name="Mohammad A.W."/>
            <person name="Gnirke A."/>
            <person name="Yurkov A.M."/>
            <person name="Nowrousian M."/>
            <person name="Sun S."/>
            <person name="Cuomo C.A."/>
            <person name="Heitman J."/>
        </authorList>
    </citation>
    <scope>NUCLEOTIDE SEQUENCE [LARGE SCALE GENOMIC DNA]</scope>
    <source>
        <strain evidence="2">CBS 11374</strain>
    </source>
</reference>
<feature type="region of interest" description="Disordered" evidence="1">
    <location>
        <begin position="1"/>
        <end position="47"/>
    </location>
</feature>
<organism evidence="2 3">
    <name type="scientific">Kwoniella shivajii</name>
    <dbReference type="NCBI Taxonomy" id="564305"/>
    <lineage>
        <taxon>Eukaryota</taxon>
        <taxon>Fungi</taxon>
        <taxon>Dikarya</taxon>
        <taxon>Basidiomycota</taxon>
        <taxon>Agaricomycotina</taxon>
        <taxon>Tremellomycetes</taxon>
        <taxon>Tremellales</taxon>
        <taxon>Cryptococcaceae</taxon>
        <taxon>Kwoniella</taxon>
    </lineage>
</organism>
<protein>
    <submittedName>
        <fullName evidence="2">Uncharacterized protein</fullName>
    </submittedName>
</protein>
<proteinExistence type="predicted"/>
<evidence type="ECO:0000256" key="1">
    <source>
        <dbReference type="SAM" id="MobiDB-lite"/>
    </source>
</evidence>
<dbReference type="Proteomes" id="UP001329825">
    <property type="component" value="Chromosome 2"/>
</dbReference>
<dbReference type="EMBL" id="CP141882">
    <property type="protein sequence ID" value="WRT65234.1"/>
    <property type="molecule type" value="Genomic_DNA"/>
</dbReference>
<sequence length="435" mass="49289">MSPATIKTIDLLTDEDSSPDTVPTDPTQQQSTKEDPQALDDTSDDSQKYQYDIRGSYSFRQTDFLPTPVAGSDDWELQKARFTPDFSVDLSLADDSDQRAQQDTNTAYEKALRIKSELKSGLDNWKEGVLRRQPYPHFMDDPTHTRLESKGGIPYLDQPLKTIDVSADIDTITKAKEETQRRFHGLMTHEMESVARNIKSYYPGTIVNTSFQPLETYLSHASTTPENRLVPFDEKVWYDALKSRYEELRKPTLHLISGVRGGFMPSKSEDGSWRRIQNKFEPVLDTVVRLPDKSLIPYSSNYKSAESPASKLAERVRSLKDSYRPVSLATQIQLRPDSSSDVFQDATHESEISGLPDVMRTQAELQSEADSAGVLLRTSTARNFLHNYPNLYAPSSMMDWIDFIVELDEALFNASTRVPKTPYTQTEETENKGIA</sequence>
<dbReference type="RefSeq" id="XP_062789974.1">
    <property type="nucleotide sequence ID" value="XM_062933923.1"/>
</dbReference>
<accession>A0ABZ1CV85</accession>
<name>A0ABZ1CV85_9TREE</name>
<dbReference type="GeneID" id="87954308"/>
<evidence type="ECO:0000313" key="3">
    <source>
        <dbReference type="Proteomes" id="UP001329825"/>
    </source>
</evidence>
<keyword evidence="3" id="KW-1185">Reference proteome</keyword>